<dbReference type="SMART" id="SM00066">
    <property type="entry name" value="GAL4"/>
    <property type="match status" value="1"/>
</dbReference>
<sequence>MANTSQGDGALQRGRACLSCRRRKMRCDGARPFCTQCIRGGRQEDCEYTDNQGRTRTQVLEENVARLQARIQELENPDTTAPPVLLHDPYGTGGAGSVPAAMAWWEFEEPPAHISNLLIKEFISRAPRLGFALNIPRFLASLNLPTLHPLRPHAALLHVIYLWSVHLSSNSELVQHEHVFLQRAVLALQDAIGSGTANDATIAQKRLHAMQAEVLLAIYFFCLGRYLEGRYHANAAVSLAVSCGLHRIKPELLFSAPAQAVPGSLSAFTNFAALGAIGELGLFDLAAPADVIELGERINAFWAVFCVDKCWSTAVGSPSFLVDDATSGTRIETPWPLNSEDYEMLGADVIASMFPPSGQTVQRFLSGQTSLDDVIGSSYPALRVKASALYERAARVASVVSAAGPNAQGETLDLARLITNFARSLVPLDNITSQVENVNHQQDLLVIHSLAHSAMIRLYSVRASAAPGGDLRDINVCLIHAGEILRVMEFLLNQDHSSDMVDPILGALWMTAAQIFVQELARARATAGQDASSRARVEALERNVDRLSAALSNAVVRPILGMPLPSFI</sequence>
<comment type="subcellular location">
    <subcellularLocation>
        <location evidence="1">Nucleus</location>
    </subcellularLocation>
</comment>
<dbReference type="AlphaFoldDB" id="A0A0H2S2U5"/>
<evidence type="ECO:0000256" key="3">
    <source>
        <dbReference type="ARBA" id="ARBA00023015"/>
    </source>
</evidence>
<gene>
    <name evidence="7" type="ORF">SCHPADRAFT_870268</name>
</gene>
<dbReference type="InterPro" id="IPR050815">
    <property type="entry name" value="TF_fung"/>
</dbReference>
<dbReference type="Proteomes" id="UP000053477">
    <property type="component" value="Unassembled WGS sequence"/>
</dbReference>
<dbReference type="PANTHER" id="PTHR47338:SF29">
    <property type="entry name" value="ZN(2)-C6 FUNGAL-TYPE DOMAIN-CONTAINING PROTEIN"/>
    <property type="match status" value="1"/>
</dbReference>
<dbReference type="PROSITE" id="PS50048">
    <property type="entry name" value="ZN2_CY6_FUNGAL_2"/>
    <property type="match status" value="1"/>
</dbReference>
<evidence type="ECO:0000313" key="7">
    <source>
        <dbReference type="EMBL" id="KLO16068.1"/>
    </source>
</evidence>
<proteinExistence type="predicted"/>
<keyword evidence="5" id="KW-0539">Nucleus</keyword>
<dbReference type="PROSITE" id="PS00463">
    <property type="entry name" value="ZN2_CY6_FUNGAL_1"/>
    <property type="match status" value="1"/>
</dbReference>
<evidence type="ECO:0000256" key="2">
    <source>
        <dbReference type="ARBA" id="ARBA00022723"/>
    </source>
</evidence>
<accession>A0A0H2S2U5</accession>
<name>A0A0H2S2U5_9AGAM</name>
<feature type="domain" description="Zn(2)-C6 fungal-type" evidence="6">
    <location>
        <begin position="16"/>
        <end position="48"/>
    </location>
</feature>
<reference evidence="7 8" key="1">
    <citation type="submission" date="2015-04" db="EMBL/GenBank/DDBJ databases">
        <title>Complete genome sequence of Schizopora paradoxa KUC8140, a cosmopolitan wood degrader in East Asia.</title>
        <authorList>
            <consortium name="DOE Joint Genome Institute"/>
            <person name="Min B."/>
            <person name="Park H."/>
            <person name="Jang Y."/>
            <person name="Kim J.-J."/>
            <person name="Kim K.H."/>
            <person name="Pangilinan J."/>
            <person name="Lipzen A."/>
            <person name="Riley R."/>
            <person name="Grigoriev I.V."/>
            <person name="Spatafora J.W."/>
            <person name="Choi I.-G."/>
        </authorList>
    </citation>
    <scope>NUCLEOTIDE SEQUENCE [LARGE SCALE GENOMIC DNA]</scope>
    <source>
        <strain evidence="7 8">KUC8140</strain>
    </source>
</reference>
<keyword evidence="2" id="KW-0479">Metal-binding</keyword>
<dbReference type="InParanoid" id="A0A0H2S2U5"/>
<dbReference type="OrthoDB" id="2309723at2759"/>
<protein>
    <recommendedName>
        <fullName evidence="6">Zn(2)-C6 fungal-type domain-containing protein</fullName>
    </recommendedName>
</protein>
<keyword evidence="3" id="KW-0805">Transcription regulation</keyword>
<evidence type="ECO:0000313" key="8">
    <source>
        <dbReference type="Proteomes" id="UP000053477"/>
    </source>
</evidence>
<evidence type="ECO:0000256" key="4">
    <source>
        <dbReference type="ARBA" id="ARBA00023163"/>
    </source>
</evidence>
<dbReference type="Pfam" id="PF04082">
    <property type="entry name" value="Fungal_trans"/>
    <property type="match status" value="1"/>
</dbReference>
<keyword evidence="4" id="KW-0804">Transcription</keyword>
<dbReference type="GO" id="GO:0000981">
    <property type="term" value="F:DNA-binding transcription factor activity, RNA polymerase II-specific"/>
    <property type="evidence" value="ECO:0007669"/>
    <property type="project" value="InterPro"/>
</dbReference>
<dbReference type="InterPro" id="IPR036864">
    <property type="entry name" value="Zn2-C6_fun-type_DNA-bd_sf"/>
</dbReference>
<evidence type="ECO:0000256" key="1">
    <source>
        <dbReference type="ARBA" id="ARBA00004123"/>
    </source>
</evidence>
<dbReference type="InterPro" id="IPR007219">
    <property type="entry name" value="XnlR_reg_dom"/>
</dbReference>
<dbReference type="GO" id="GO:0003677">
    <property type="term" value="F:DNA binding"/>
    <property type="evidence" value="ECO:0007669"/>
    <property type="project" value="InterPro"/>
</dbReference>
<dbReference type="STRING" id="27342.A0A0H2S2U5"/>
<dbReference type="Gene3D" id="4.10.240.10">
    <property type="entry name" value="Zn(2)-C6 fungal-type DNA-binding domain"/>
    <property type="match status" value="1"/>
</dbReference>
<dbReference type="CDD" id="cd00067">
    <property type="entry name" value="GAL4"/>
    <property type="match status" value="1"/>
</dbReference>
<dbReference type="CDD" id="cd12148">
    <property type="entry name" value="fungal_TF_MHR"/>
    <property type="match status" value="1"/>
</dbReference>
<dbReference type="GO" id="GO:0005634">
    <property type="term" value="C:nucleus"/>
    <property type="evidence" value="ECO:0007669"/>
    <property type="project" value="UniProtKB-SubCell"/>
</dbReference>
<dbReference type="Pfam" id="PF00172">
    <property type="entry name" value="Zn_clus"/>
    <property type="match status" value="1"/>
</dbReference>
<dbReference type="EMBL" id="KQ085921">
    <property type="protein sequence ID" value="KLO16068.1"/>
    <property type="molecule type" value="Genomic_DNA"/>
</dbReference>
<evidence type="ECO:0000256" key="5">
    <source>
        <dbReference type="ARBA" id="ARBA00023242"/>
    </source>
</evidence>
<dbReference type="GO" id="GO:0006351">
    <property type="term" value="P:DNA-templated transcription"/>
    <property type="evidence" value="ECO:0007669"/>
    <property type="project" value="InterPro"/>
</dbReference>
<dbReference type="PANTHER" id="PTHR47338">
    <property type="entry name" value="ZN(II)2CYS6 TRANSCRIPTION FACTOR (EUROFUNG)-RELATED"/>
    <property type="match status" value="1"/>
</dbReference>
<keyword evidence="8" id="KW-1185">Reference proteome</keyword>
<dbReference type="SUPFAM" id="SSF57701">
    <property type="entry name" value="Zn2/Cys6 DNA-binding domain"/>
    <property type="match status" value="1"/>
</dbReference>
<dbReference type="GO" id="GO:0008270">
    <property type="term" value="F:zinc ion binding"/>
    <property type="evidence" value="ECO:0007669"/>
    <property type="project" value="InterPro"/>
</dbReference>
<dbReference type="InterPro" id="IPR001138">
    <property type="entry name" value="Zn2Cys6_DnaBD"/>
</dbReference>
<organism evidence="7 8">
    <name type="scientific">Schizopora paradoxa</name>
    <dbReference type="NCBI Taxonomy" id="27342"/>
    <lineage>
        <taxon>Eukaryota</taxon>
        <taxon>Fungi</taxon>
        <taxon>Dikarya</taxon>
        <taxon>Basidiomycota</taxon>
        <taxon>Agaricomycotina</taxon>
        <taxon>Agaricomycetes</taxon>
        <taxon>Hymenochaetales</taxon>
        <taxon>Schizoporaceae</taxon>
        <taxon>Schizopora</taxon>
    </lineage>
</organism>
<evidence type="ECO:0000259" key="6">
    <source>
        <dbReference type="PROSITE" id="PS50048"/>
    </source>
</evidence>